<evidence type="ECO:0000256" key="1">
    <source>
        <dbReference type="ARBA" id="ARBA00022603"/>
    </source>
</evidence>
<dbReference type="Proteomes" id="UP001378592">
    <property type="component" value="Unassembled WGS sequence"/>
</dbReference>
<keyword evidence="2" id="KW-0808">Transferase</keyword>
<keyword evidence="5" id="KW-1185">Reference proteome</keyword>
<name>A0AAN9VSX3_9ORTH</name>
<comment type="caution">
    <text evidence="4">The sequence shown here is derived from an EMBL/GenBank/DDBJ whole genome shotgun (WGS) entry which is preliminary data.</text>
</comment>
<gene>
    <name evidence="4" type="ORF">R5R35_005455</name>
</gene>
<evidence type="ECO:0000259" key="3">
    <source>
        <dbReference type="Pfam" id="PF13649"/>
    </source>
</evidence>
<reference evidence="4 5" key="1">
    <citation type="submission" date="2024-03" db="EMBL/GenBank/DDBJ databases">
        <title>The genome assembly and annotation of the cricket Gryllus longicercus Weissman &amp; Gray.</title>
        <authorList>
            <person name="Szrajer S."/>
            <person name="Gray D."/>
            <person name="Ylla G."/>
        </authorList>
    </citation>
    <scope>NUCLEOTIDE SEQUENCE [LARGE SCALE GENOMIC DNA]</scope>
    <source>
        <strain evidence="4">DAG 2021-001</strain>
        <tissue evidence="4">Whole body minus gut</tissue>
    </source>
</reference>
<evidence type="ECO:0000256" key="2">
    <source>
        <dbReference type="ARBA" id="ARBA00022679"/>
    </source>
</evidence>
<dbReference type="PANTHER" id="PTHR43861">
    <property type="entry name" value="TRANS-ACONITATE 2-METHYLTRANSFERASE-RELATED"/>
    <property type="match status" value="1"/>
</dbReference>
<dbReference type="InterPro" id="IPR029063">
    <property type="entry name" value="SAM-dependent_MTases_sf"/>
</dbReference>
<dbReference type="SUPFAM" id="SSF53335">
    <property type="entry name" value="S-adenosyl-L-methionine-dependent methyltransferases"/>
    <property type="match status" value="1"/>
</dbReference>
<protein>
    <recommendedName>
        <fullName evidence="3">Methyltransferase domain-containing protein</fullName>
    </recommendedName>
</protein>
<dbReference type="Pfam" id="PF13649">
    <property type="entry name" value="Methyltransf_25"/>
    <property type="match status" value="1"/>
</dbReference>
<dbReference type="GO" id="GO:0032259">
    <property type="term" value="P:methylation"/>
    <property type="evidence" value="ECO:0007669"/>
    <property type="project" value="UniProtKB-KW"/>
</dbReference>
<keyword evidence="1" id="KW-0489">Methyltransferase</keyword>
<organism evidence="4 5">
    <name type="scientific">Gryllus longicercus</name>
    <dbReference type="NCBI Taxonomy" id="2509291"/>
    <lineage>
        <taxon>Eukaryota</taxon>
        <taxon>Metazoa</taxon>
        <taxon>Ecdysozoa</taxon>
        <taxon>Arthropoda</taxon>
        <taxon>Hexapoda</taxon>
        <taxon>Insecta</taxon>
        <taxon>Pterygota</taxon>
        <taxon>Neoptera</taxon>
        <taxon>Polyneoptera</taxon>
        <taxon>Orthoptera</taxon>
        <taxon>Ensifera</taxon>
        <taxon>Gryllidea</taxon>
        <taxon>Grylloidea</taxon>
        <taxon>Gryllidae</taxon>
        <taxon>Gryllinae</taxon>
        <taxon>Gryllus</taxon>
    </lineage>
</organism>
<dbReference type="PANTHER" id="PTHR43861:SF1">
    <property type="entry name" value="TRANS-ACONITATE 2-METHYLTRANSFERASE"/>
    <property type="match status" value="1"/>
</dbReference>
<sequence length="294" mass="33677">MNQPALYARSNAAQRESVSRMLRDWAGRLRWSPEEQEAVLDVGCGPSDVTAQLLLPRLPSSVRALVGHDVSEEMVRHAAAANTALAPRLRFLCTDIAARDLPATPLGACAQQLQGFHKVFSFYALHWVADQRTSLRNIHSLLRPGGEALLLFVVNSPMYDAYIAMQNNPRWCDFMKDANGFISPYHRSTDPVLDFSTVLRQMGFNVHACRLEHFRYCYPTMQNFKDSTMVLNPFLKEVPEELKTLFINDFMREHQREKVKYMSMVSSQESERNDTALYHLHLITHVEKHNQDVL</sequence>
<evidence type="ECO:0000313" key="5">
    <source>
        <dbReference type="Proteomes" id="UP001378592"/>
    </source>
</evidence>
<dbReference type="GO" id="GO:0008168">
    <property type="term" value="F:methyltransferase activity"/>
    <property type="evidence" value="ECO:0007669"/>
    <property type="project" value="UniProtKB-KW"/>
</dbReference>
<dbReference type="InterPro" id="IPR041698">
    <property type="entry name" value="Methyltransf_25"/>
</dbReference>
<dbReference type="CDD" id="cd02440">
    <property type="entry name" value="AdoMet_MTases"/>
    <property type="match status" value="1"/>
</dbReference>
<dbReference type="Gene3D" id="3.40.50.150">
    <property type="entry name" value="Vaccinia Virus protein VP39"/>
    <property type="match status" value="1"/>
</dbReference>
<proteinExistence type="predicted"/>
<accession>A0AAN9VSX3</accession>
<evidence type="ECO:0000313" key="4">
    <source>
        <dbReference type="EMBL" id="KAK7870790.1"/>
    </source>
</evidence>
<dbReference type="EMBL" id="JAZDUA010000052">
    <property type="protein sequence ID" value="KAK7870790.1"/>
    <property type="molecule type" value="Genomic_DNA"/>
</dbReference>
<dbReference type="AlphaFoldDB" id="A0AAN9VSX3"/>
<feature type="domain" description="Methyltransferase" evidence="3">
    <location>
        <begin position="39"/>
        <end position="146"/>
    </location>
</feature>